<evidence type="ECO:0000313" key="3">
    <source>
        <dbReference type="Proteomes" id="UP000567179"/>
    </source>
</evidence>
<gene>
    <name evidence="2" type="ORF">D9619_013504</name>
</gene>
<dbReference type="Pfam" id="PF00651">
    <property type="entry name" value="BTB"/>
    <property type="match status" value="1"/>
</dbReference>
<dbReference type="OrthoDB" id="3204157at2759"/>
<dbReference type="Gene3D" id="3.30.710.10">
    <property type="entry name" value="Potassium Channel Kv1.1, Chain A"/>
    <property type="match status" value="1"/>
</dbReference>
<dbReference type="InterPro" id="IPR000210">
    <property type="entry name" value="BTB/POZ_dom"/>
</dbReference>
<dbReference type="AlphaFoldDB" id="A0A8H5F487"/>
<accession>A0A8H5F487</accession>
<comment type="caution">
    <text evidence="2">The sequence shown here is derived from an EMBL/GenBank/DDBJ whole genome shotgun (WGS) entry which is preliminary data.</text>
</comment>
<sequence>MSNTEVQTDFSTGDAPRTHTQSQQFWFEDGNIVLDAEGTLFRVHRTVMGKHSKFFEDMFDIELRSTTPDRPCTPDRCPIISLQDPQCDLELYLKIIYEPFAAPALWKGLNMNQLLALHRLGMKYQCDAMNQAVADRLNAEFPSKLDDFLAAYTSHLSHRGEEACKCGTLACAPESLIKIINYAEETDLQVVLAVACFLAFDISISVRSNRLFPIDKP</sequence>
<protein>
    <recommendedName>
        <fullName evidence="1">BTB domain-containing protein</fullName>
    </recommendedName>
</protein>
<dbReference type="EMBL" id="JAACJJ010000019">
    <property type="protein sequence ID" value="KAF5323245.1"/>
    <property type="molecule type" value="Genomic_DNA"/>
</dbReference>
<reference evidence="2 3" key="1">
    <citation type="journal article" date="2020" name="ISME J.">
        <title>Uncovering the hidden diversity of litter-decomposition mechanisms in mushroom-forming fungi.</title>
        <authorList>
            <person name="Floudas D."/>
            <person name="Bentzer J."/>
            <person name="Ahren D."/>
            <person name="Johansson T."/>
            <person name="Persson P."/>
            <person name="Tunlid A."/>
        </authorList>
    </citation>
    <scope>NUCLEOTIDE SEQUENCE [LARGE SCALE GENOMIC DNA]</scope>
    <source>
        <strain evidence="2 3">CBS 101986</strain>
    </source>
</reference>
<organism evidence="2 3">
    <name type="scientific">Psilocybe cf. subviscida</name>
    <dbReference type="NCBI Taxonomy" id="2480587"/>
    <lineage>
        <taxon>Eukaryota</taxon>
        <taxon>Fungi</taxon>
        <taxon>Dikarya</taxon>
        <taxon>Basidiomycota</taxon>
        <taxon>Agaricomycotina</taxon>
        <taxon>Agaricomycetes</taxon>
        <taxon>Agaricomycetidae</taxon>
        <taxon>Agaricales</taxon>
        <taxon>Agaricineae</taxon>
        <taxon>Strophariaceae</taxon>
        <taxon>Psilocybe</taxon>
    </lineage>
</organism>
<dbReference type="InterPro" id="IPR011333">
    <property type="entry name" value="SKP1/BTB/POZ_sf"/>
</dbReference>
<proteinExistence type="predicted"/>
<name>A0A8H5F487_9AGAR</name>
<dbReference type="PROSITE" id="PS50097">
    <property type="entry name" value="BTB"/>
    <property type="match status" value="1"/>
</dbReference>
<keyword evidence="3" id="KW-1185">Reference proteome</keyword>
<dbReference type="Proteomes" id="UP000567179">
    <property type="component" value="Unassembled WGS sequence"/>
</dbReference>
<evidence type="ECO:0000259" key="1">
    <source>
        <dbReference type="PROSITE" id="PS50097"/>
    </source>
</evidence>
<evidence type="ECO:0000313" key="2">
    <source>
        <dbReference type="EMBL" id="KAF5323245.1"/>
    </source>
</evidence>
<dbReference type="SUPFAM" id="SSF54695">
    <property type="entry name" value="POZ domain"/>
    <property type="match status" value="1"/>
</dbReference>
<feature type="domain" description="BTB" evidence="1">
    <location>
        <begin position="30"/>
        <end position="97"/>
    </location>
</feature>